<feature type="domain" description="Fibronectin type-III" evidence="1">
    <location>
        <begin position="312"/>
        <end position="411"/>
    </location>
</feature>
<proteinExistence type="predicted"/>
<dbReference type="Gene3D" id="2.60.40.10">
    <property type="entry name" value="Immunoglobulins"/>
    <property type="match status" value="3"/>
</dbReference>
<dbReference type="PROSITE" id="PS50853">
    <property type="entry name" value="FN3"/>
    <property type="match status" value="2"/>
</dbReference>
<feature type="domain" description="Fibronectin type-III" evidence="1">
    <location>
        <begin position="414"/>
        <end position="513"/>
    </location>
</feature>
<evidence type="ECO:0000259" key="1">
    <source>
        <dbReference type="PROSITE" id="PS50853"/>
    </source>
</evidence>
<dbReference type="InterPro" id="IPR003961">
    <property type="entry name" value="FN3_dom"/>
</dbReference>
<reference evidence="2 3" key="1">
    <citation type="submission" date="2019-03" db="EMBL/GenBank/DDBJ databases">
        <title>Genomic Encyclopedia of Archaeal and Bacterial Type Strains, Phase II (KMG-II): from individual species to whole genera.</title>
        <authorList>
            <person name="Goeker M."/>
        </authorList>
    </citation>
    <scope>NUCLEOTIDE SEQUENCE [LARGE SCALE GENOMIC DNA]</scope>
    <source>
        <strain evidence="2 3">DSM 25687</strain>
    </source>
</reference>
<dbReference type="Proteomes" id="UP000295260">
    <property type="component" value="Unassembled WGS sequence"/>
</dbReference>
<keyword evidence="3" id="KW-1185">Reference proteome</keyword>
<organism evidence="2 3">
    <name type="scientific">Flavobacterium dankookense</name>
    <dbReference type="NCBI Taxonomy" id="706186"/>
    <lineage>
        <taxon>Bacteria</taxon>
        <taxon>Pseudomonadati</taxon>
        <taxon>Bacteroidota</taxon>
        <taxon>Flavobacteriia</taxon>
        <taxon>Flavobacteriales</taxon>
        <taxon>Flavobacteriaceae</taxon>
        <taxon>Flavobacterium</taxon>
    </lineage>
</organism>
<dbReference type="SMART" id="SM00060">
    <property type="entry name" value="FN3"/>
    <property type="match status" value="3"/>
</dbReference>
<protein>
    <submittedName>
        <fullName evidence="2">Putative metal-binding protein</fullName>
    </submittedName>
</protein>
<gene>
    <name evidence="2" type="ORF">BC748_2452</name>
</gene>
<feature type="non-terminal residue" evidence="2">
    <location>
        <position position="2155"/>
    </location>
</feature>
<name>A0A4R6Q827_9FLAO</name>
<dbReference type="RefSeq" id="WP_211338559.1">
    <property type="nucleotide sequence ID" value="NZ_SNXR01000015.1"/>
</dbReference>
<dbReference type="Pfam" id="PF11617">
    <property type="entry name" value="Cu-binding_MopE"/>
    <property type="match status" value="1"/>
</dbReference>
<sequence length="2155" mass="219708">MYKDYFSMSSRRDTRLRSDVSEWLGSPPTNSVTTQSNSSFLKGLLITVLSLFAFSTNAQVSGYSFAQTSGTYTEITGGTLLGSTADDDQYFVTTATPLGGSATSGIGFPIGFDFTYNGAVYDRLGVNSNGWIALGQSALSPAVNMNSTSAYTALASTATVTPSVLRARISGMNADYISQTGSSLRIETIGTAPNRTCVVQFKNYRRFGSAGTGQSINFQIRLNETSNTVQVMFGTNTFNTTLSVAQVGLGGSSSADFNSRTTTTNWNATTAATITTTSTSTNNAGNLPIRTTGVTAPASGLTFTWTAPNCFAPSGLAVTDITATTADIAWVAPGSGSPASYEYEIRSSGAAGSGATGLAATGTTTAPTVSVDNVGGLAASTAYNLFVRTVCASGAGTSAWTSAQAFTTLALCNRPTGITVTDITGTTADIAWVAPTFGSTASYEYEIRSSGAAGSGATGLAASGTTTAPVVSVDNVAGLSPATAYNLFIRTVCSGGDGTSLWTVAVPFTTTLNCATAIPLTAGVSVTSGNLGTTGGAYNISSCGFSTPGKELLYTFTASATGTYTLEITSVNGGSEYIEYFFKDSALGCGPTGWTCIDDNNAVGTDTFTLNAGVTYFILLDAESSSTLGNHTFRIIAPVLCDGTTTAGTVTPAASTLCPLGTVTLTPTGITPSSVSGLTYQWETSADGSTGWTNAPGTSTNATYVATVTSVIAYYRLALTCSFTTSTVNSTVASVAPATTPTVQITNLVATTATNTSITLSWTNGSGNNRSVFVNAANTFVDPIDGTVPGTASTVYGGSGQQLVYNGTASTVTVTGLTVGTTYYFRAYESLLCTSPNYLYNVTGASVALNTADRLKYTIARADGVSYSPVSGSAITLTSGTGVQDDTNFGVVSFFPFSYAGTTVSQFRATTNGFMTLNAGNSNSTFGNGIAAAAGNNFVLAPFWEDLYVNNNTPNTQFVKYEITGTVGSRVLTVQWENLELFNYPGPSLNFQVKLYEGTNVIEYVYGVMQGFDGSNPNNAAVTNGLAFNYTVGMSAAAWASPAAAGEIIGLQEANSLSFTSVGGVTPNEGLNKLSVLPNCNSSYTFSPSASIRANDAAPAIPAAPSNDEPAGAVVLTALPSVPANFCGTFYSSAFATASAGVPAEIPSTIADDDVWFKFTAISTNTTITLRGSGGYNAAMQLLSADASTVLASKNANGLTGVSLTETINAADFATVIGDTYLVRVYHAGGGTQATATATVSGGVITGFTGLTGGTGYTTSNGGAGVTATPKVYITDATGSGAVAAVTIASGVVTGITLQGSQGGTGYTAPVVTISPPNFGVTGDFSIIVNATPEAPANDNICTATSLTIGTTCTTTAGNTSTASPSPQAGCAGNPDDDVWYSFVAAVPNPVITATGLAAGFDARVQVFSSSDNTCTGTLTSLYCQSTTAGGVAEVVNTSGLTVGNTYFVRVYHNGTGSGSGSFTICVTGNAPACLTTPTAPAIAASVCEGTPTVLSWAAASGATSYDVFVDSVLVSDDQTALTFTTAVLAAGAHTWSVVPSNALGSASGCTNWTFTTIAPPTAGTISGPTALFTGNLGTYTQTGGAGFTSLQWKVGIVSGGPYTNITGATTSSEELSPNTSGTLYLVLAYINGACEVLSSELAIVVSTQYDTPCAAAVLAVGANGPYSNAGLTGDVGEVVPVGTNCDSQTTWCNATGTVNSLWATFTPTVSATYSFETPDFDTQLAVYSATDCDDYSTFTLLAANDDGGTGVFGSSLIESICLTAGTTYYVLLDGYNATTGSTELIVSQSGGGSNIAGAVATAASPSICETQGTTLSVTGGTIVPGDVWTWYEGSCGGTPAGTGASISVSPGVVGVYTYYARLEGFCVPTACVQVTLTVTEPGLLYLDADGDGYGDPTDSITGCVGDPSTEGYIANNTDCDDTLASVNPGATEVPYDGIDNDCVGGLDNGFAPFTSTMLNCGTTLSNIGSVISCVGTANAAEYQFEVRRVVNGVPLTDEEETPQTINRNVQYFSLTQLANYQYATTYSVRVMLRRTGQTNFVGYSSAPCLYSTPAVTTPVGGVGSTQLQSYCGETLPTLATLIATTSLPGVTQYRFRVTNTETGAVQTLDRSLHWFSLTMLNEFHYGTTYLVDVAVRTTAPFPTNPTFGAPCTVT</sequence>
<dbReference type="InterPro" id="IPR013783">
    <property type="entry name" value="Ig-like_fold"/>
</dbReference>
<accession>A0A4R6Q827</accession>
<dbReference type="InterPro" id="IPR021655">
    <property type="entry name" value="Put_metal-bd"/>
</dbReference>
<dbReference type="InterPro" id="IPR036116">
    <property type="entry name" value="FN3_sf"/>
</dbReference>
<dbReference type="CDD" id="cd00063">
    <property type="entry name" value="FN3"/>
    <property type="match status" value="2"/>
</dbReference>
<dbReference type="SUPFAM" id="SSF49265">
    <property type="entry name" value="Fibronectin type III"/>
    <property type="match status" value="2"/>
</dbReference>
<evidence type="ECO:0000313" key="2">
    <source>
        <dbReference type="EMBL" id="TDP58401.1"/>
    </source>
</evidence>
<comment type="caution">
    <text evidence="2">The sequence shown here is derived from an EMBL/GenBank/DDBJ whole genome shotgun (WGS) entry which is preliminary data.</text>
</comment>
<dbReference type="EMBL" id="SNXR01000015">
    <property type="protein sequence ID" value="TDP58401.1"/>
    <property type="molecule type" value="Genomic_DNA"/>
</dbReference>
<evidence type="ECO:0000313" key="3">
    <source>
        <dbReference type="Proteomes" id="UP000295260"/>
    </source>
</evidence>